<gene>
    <name evidence="2" type="ORF">CSW08_08980</name>
</gene>
<dbReference type="PROSITE" id="PS51186">
    <property type="entry name" value="GNAT"/>
    <property type="match status" value="1"/>
</dbReference>
<evidence type="ECO:0000259" key="1">
    <source>
        <dbReference type="PROSITE" id="PS51186"/>
    </source>
</evidence>
<sequence>MDFKEITAYNQFFNMLPQDWQESILPFWETYKNTTKCYVLLENDETIAGGLVFSECPPDMLYAKEEAGTWFKNGYLYLGFIYVLEEKRGHSLGSIWLSHLKNKFPKQKYWLTIEDLGLHGFYTKNGFIKVKTLSHEGQDEILYCFDAI</sequence>
<dbReference type="SUPFAM" id="SSF55729">
    <property type="entry name" value="Acyl-CoA N-acyltransferases (Nat)"/>
    <property type="match status" value="1"/>
</dbReference>
<dbReference type="InterPro" id="IPR000182">
    <property type="entry name" value="GNAT_dom"/>
</dbReference>
<dbReference type="Pfam" id="PF00583">
    <property type="entry name" value="Acetyltransf_1"/>
    <property type="match status" value="1"/>
</dbReference>
<dbReference type="CDD" id="cd04301">
    <property type="entry name" value="NAT_SF"/>
    <property type="match status" value="1"/>
</dbReference>
<dbReference type="AlphaFoldDB" id="A0A2N3HKF0"/>
<dbReference type="RefSeq" id="WP_106659552.1">
    <property type="nucleotide sequence ID" value="NZ_PJEO01000028.1"/>
</dbReference>
<evidence type="ECO:0000313" key="2">
    <source>
        <dbReference type="EMBL" id="PKQ45338.1"/>
    </source>
</evidence>
<name>A0A2N3HKF0_9FLAO</name>
<evidence type="ECO:0000313" key="3">
    <source>
        <dbReference type="Proteomes" id="UP000233435"/>
    </source>
</evidence>
<dbReference type="InterPro" id="IPR016181">
    <property type="entry name" value="Acyl_CoA_acyltransferase"/>
</dbReference>
<dbReference type="GO" id="GO:0016747">
    <property type="term" value="F:acyltransferase activity, transferring groups other than amino-acyl groups"/>
    <property type="evidence" value="ECO:0007669"/>
    <property type="project" value="InterPro"/>
</dbReference>
<dbReference type="OrthoDB" id="1435172at2"/>
<proteinExistence type="predicted"/>
<comment type="caution">
    <text evidence="2">The sequence shown here is derived from an EMBL/GenBank/DDBJ whole genome shotgun (WGS) entry which is preliminary data.</text>
</comment>
<reference evidence="2 3" key="1">
    <citation type="submission" date="2017-12" db="EMBL/GenBank/DDBJ databases">
        <title>Confluentibacter flavum sp. nov., isolated from the saline lake.</title>
        <authorList>
            <person name="Yu L."/>
        </authorList>
    </citation>
    <scope>NUCLEOTIDE SEQUENCE [LARGE SCALE GENOMIC DNA]</scope>
    <source>
        <strain evidence="2 3">3B</strain>
    </source>
</reference>
<accession>A0A2N3HKF0</accession>
<keyword evidence="3" id="KW-1185">Reference proteome</keyword>
<dbReference type="Proteomes" id="UP000233435">
    <property type="component" value="Unassembled WGS sequence"/>
</dbReference>
<feature type="domain" description="N-acetyltransferase" evidence="1">
    <location>
        <begin position="1"/>
        <end position="148"/>
    </location>
</feature>
<dbReference type="EMBL" id="PJEO01000028">
    <property type="protein sequence ID" value="PKQ45338.1"/>
    <property type="molecule type" value="Genomic_DNA"/>
</dbReference>
<dbReference type="Gene3D" id="3.40.630.30">
    <property type="match status" value="1"/>
</dbReference>
<organism evidence="2 3">
    <name type="scientific">Confluentibacter flavum</name>
    <dbReference type="NCBI Taxonomy" id="1909700"/>
    <lineage>
        <taxon>Bacteria</taxon>
        <taxon>Pseudomonadati</taxon>
        <taxon>Bacteroidota</taxon>
        <taxon>Flavobacteriia</taxon>
        <taxon>Flavobacteriales</taxon>
        <taxon>Flavobacteriaceae</taxon>
        <taxon>Confluentibacter</taxon>
    </lineage>
</organism>
<protein>
    <recommendedName>
        <fullName evidence="1">N-acetyltransferase domain-containing protein</fullName>
    </recommendedName>
</protein>